<organism evidence="2 3">
    <name type="scientific">Falsiruegeria litorea R37</name>
    <dbReference type="NCBI Taxonomy" id="1200284"/>
    <lineage>
        <taxon>Bacteria</taxon>
        <taxon>Pseudomonadati</taxon>
        <taxon>Pseudomonadota</taxon>
        <taxon>Alphaproteobacteria</taxon>
        <taxon>Rhodobacterales</taxon>
        <taxon>Roseobacteraceae</taxon>
        <taxon>Falsiruegeria</taxon>
    </lineage>
</organism>
<gene>
    <name evidence="2" type="ORF">TRL7639_01866</name>
</gene>
<dbReference type="EMBL" id="FWFO01000001">
    <property type="protein sequence ID" value="SLN37740.1"/>
    <property type="molecule type" value="Genomic_DNA"/>
</dbReference>
<protein>
    <submittedName>
        <fullName evidence="2">Glycosyltransferase family 25 (LPS biosynthesis protein)</fullName>
    </submittedName>
</protein>
<evidence type="ECO:0000259" key="1">
    <source>
        <dbReference type="Pfam" id="PF01755"/>
    </source>
</evidence>
<reference evidence="2 3" key="1">
    <citation type="submission" date="2017-03" db="EMBL/GenBank/DDBJ databases">
        <authorList>
            <person name="Afonso C.L."/>
            <person name="Miller P.J."/>
            <person name="Scott M.A."/>
            <person name="Spackman E."/>
            <person name="Goraichik I."/>
            <person name="Dimitrov K.M."/>
            <person name="Suarez D.L."/>
            <person name="Swayne D.E."/>
        </authorList>
    </citation>
    <scope>NUCLEOTIDE SEQUENCE [LARGE SCALE GENOMIC DNA]</scope>
    <source>
        <strain evidence="2 3">CECT 7639</strain>
    </source>
</reference>
<accession>A0A1Y5SF72</accession>
<dbReference type="RefSeq" id="WP_165759785.1">
    <property type="nucleotide sequence ID" value="NZ_FWFO01000001.1"/>
</dbReference>
<dbReference type="Pfam" id="PF01755">
    <property type="entry name" value="Glyco_transf_25"/>
    <property type="match status" value="1"/>
</dbReference>
<feature type="domain" description="Glycosyl transferase family 25" evidence="1">
    <location>
        <begin position="4"/>
        <end position="176"/>
    </location>
</feature>
<dbReference type="InterPro" id="IPR002654">
    <property type="entry name" value="Glyco_trans_25"/>
</dbReference>
<proteinExistence type="predicted"/>
<dbReference type="CDD" id="cd06532">
    <property type="entry name" value="Glyco_transf_25"/>
    <property type="match status" value="1"/>
</dbReference>
<keyword evidence="3" id="KW-1185">Reference proteome</keyword>
<sequence>MKTEVFFLNLDRVPDRAVFMAEQCAHGGITAPIRVSATDASASPDYTSPRYNPHRWGPYWSMTKTEVAVFESHRKTWETIVETGRPGVIFEDDILLSSSAGAVIESLGNEHGGYELVKLDAVGGRYRFGPTCTFGGQTLRQIVGVLPSAAAYLLSPSGAAQLLELSQSYCDHLDDFITRPWPGFRAFQLEPAVAVQGMFSDLSGRTDIPVSVIGSERTDFGKAATDDGRGPFSYRAMKEIKRTARKIARKRGGDKRLLASGGFIGEIPLASDLPQFKR</sequence>
<evidence type="ECO:0000313" key="2">
    <source>
        <dbReference type="EMBL" id="SLN37740.1"/>
    </source>
</evidence>
<dbReference type="AlphaFoldDB" id="A0A1Y5SF72"/>
<dbReference type="Proteomes" id="UP000193077">
    <property type="component" value="Unassembled WGS sequence"/>
</dbReference>
<keyword evidence="2" id="KW-0808">Transferase</keyword>
<name>A0A1Y5SF72_9RHOB</name>
<evidence type="ECO:0000313" key="3">
    <source>
        <dbReference type="Proteomes" id="UP000193077"/>
    </source>
</evidence>
<dbReference type="GO" id="GO:0016740">
    <property type="term" value="F:transferase activity"/>
    <property type="evidence" value="ECO:0007669"/>
    <property type="project" value="UniProtKB-KW"/>
</dbReference>